<gene>
    <name evidence="1" type="ORF">FCALED_LOCUS7350</name>
</gene>
<protein>
    <submittedName>
        <fullName evidence="1">4716_t:CDS:1</fullName>
    </submittedName>
</protein>
<feature type="non-terminal residue" evidence="1">
    <location>
        <position position="1"/>
    </location>
</feature>
<comment type="caution">
    <text evidence="1">The sequence shown here is derived from an EMBL/GenBank/DDBJ whole genome shotgun (WGS) entry which is preliminary data.</text>
</comment>
<accession>A0A9N9G223</accession>
<dbReference type="Proteomes" id="UP000789570">
    <property type="component" value="Unassembled WGS sequence"/>
</dbReference>
<dbReference type="EMBL" id="CAJVPQ010001928">
    <property type="protein sequence ID" value="CAG8576110.1"/>
    <property type="molecule type" value="Genomic_DNA"/>
</dbReference>
<keyword evidence="2" id="KW-1185">Reference proteome</keyword>
<proteinExistence type="predicted"/>
<evidence type="ECO:0000313" key="1">
    <source>
        <dbReference type="EMBL" id="CAG8576110.1"/>
    </source>
</evidence>
<evidence type="ECO:0000313" key="2">
    <source>
        <dbReference type="Proteomes" id="UP000789570"/>
    </source>
</evidence>
<sequence length="61" mass="7378">RQVTMNNKMYNITEKINLLDKKNITEDIDNDNEDTIVDKDDNIYEYQEDYDKNNDSVKKLF</sequence>
<reference evidence="1" key="1">
    <citation type="submission" date="2021-06" db="EMBL/GenBank/DDBJ databases">
        <authorList>
            <person name="Kallberg Y."/>
            <person name="Tangrot J."/>
            <person name="Rosling A."/>
        </authorList>
    </citation>
    <scope>NUCLEOTIDE SEQUENCE</scope>
    <source>
        <strain evidence="1">UK204</strain>
    </source>
</reference>
<organism evidence="1 2">
    <name type="scientific">Funneliformis caledonium</name>
    <dbReference type="NCBI Taxonomy" id="1117310"/>
    <lineage>
        <taxon>Eukaryota</taxon>
        <taxon>Fungi</taxon>
        <taxon>Fungi incertae sedis</taxon>
        <taxon>Mucoromycota</taxon>
        <taxon>Glomeromycotina</taxon>
        <taxon>Glomeromycetes</taxon>
        <taxon>Glomerales</taxon>
        <taxon>Glomeraceae</taxon>
        <taxon>Funneliformis</taxon>
    </lineage>
</organism>
<name>A0A9N9G223_9GLOM</name>
<dbReference type="AlphaFoldDB" id="A0A9N9G223"/>